<dbReference type="OrthoDB" id="445677at2759"/>
<evidence type="ECO:0000256" key="2">
    <source>
        <dbReference type="ARBA" id="ARBA00019138"/>
    </source>
</evidence>
<dbReference type="EMBL" id="CAJPDQ010000003">
    <property type="protein sequence ID" value="CAF9906847.1"/>
    <property type="molecule type" value="Genomic_DNA"/>
</dbReference>
<feature type="compositionally biased region" description="Basic and acidic residues" evidence="3">
    <location>
        <begin position="1"/>
        <end position="15"/>
    </location>
</feature>
<evidence type="ECO:0000256" key="1">
    <source>
        <dbReference type="ARBA" id="ARBA00010465"/>
    </source>
</evidence>
<feature type="region of interest" description="Disordered" evidence="3">
    <location>
        <begin position="236"/>
        <end position="260"/>
    </location>
</feature>
<name>A0A8H3HXS5_9LECA</name>
<evidence type="ECO:0000256" key="3">
    <source>
        <dbReference type="SAM" id="MobiDB-lite"/>
    </source>
</evidence>
<feature type="domain" description="BCNT-C" evidence="4">
    <location>
        <begin position="314"/>
        <end position="393"/>
    </location>
</feature>
<dbReference type="InterPro" id="IPR027124">
    <property type="entry name" value="Swc5/CFDP1/2"/>
</dbReference>
<dbReference type="PROSITE" id="PS51279">
    <property type="entry name" value="BCNT_C"/>
    <property type="match status" value="1"/>
</dbReference>
<protein>
    <recommendedName>
        <fullName evidence="2">SWR1-complex protein 5</fullName>
    </recommendedName>
</protein>
<accession>A0A8H3HXS5</accession>
<reference evidence="5" key="1">
    <citation type="submission" date="2021-03" db="EMBL/GenBank/DDBJ databases">
        <authorList>
            <person name="Tagirdzhanova G."/>
        </authorList>
    </citation>
    <scope>NUCLEOTIDE SEQUENCE</scope>
</reference>
<dbReference type="GO" id="GO:0000812">
    <property type="term" value="C:Swr1 complex"/>
    <property type="evidence" value="ECO:0007669"/>
    <property type="project" value="TreeGrafter"/>
</dbReference>
<comment type="caution">
    <text evidence="5">The sequence shown here is derived from an EMBL/GenBank/DDBJ whole genome shotgun (WGS) entry which is preliminary data.</text>
</comment>
<evidence type="ECO:0000313" key="5">
    <source>
        <dbReference type="EMBL" id="CAF9906847.1"/>
    </source>
</evidence>
<dbReference type="Pfam" id="PF07572">
    <property type="entry name" value="BCNT"/>
    <property type="match status" value="1"/>
</dbReference>
<gene>
    <name evidence="5" type="ORF">GOMPHAMPRED_004948</name>
</gene>
<feature type="compositionally biased region" description="Acidic residues" evidence="3">
    <location>
        <begin position="16"/>
        <end position="29"/>
    </location>
</feature>
<keyword evidence="6" id="KW-1185">Reference proteome</keyword>
<dbReference type="InterPro" id="IPR011421">
    <property type="entry name" value="BCNT-C"/>
</dbReference>
<evidence type="ECO:0000313" key="6">
    <source>
        <dbReference type="Proteomes" id="UP000664169"/>
    </source>
</evidence>
<feature type="compositionally biased region" description="Acidic residues" evidence="3">
    <location>
        <begin position="38"/>
        <end position="47"/>
    </location>
</feature>
<feature type="region of interest" description="Disordered" evidence="3">
    <location>
        <begin position="1"/>
        <end position="122"/>
    </location>
</feature>
<dbReference type="PANTHER" id="PTHR48407:SF1">
    <property type="entry name" value="CRANIOFACIAL DEVELOPMENT PROTEIN 1"/>
    <property type="match status" value="1"/>
</dbReference>
<feature type="region of interest" description="Disordered" evidence="3">
    <location>
        <begin position="159"/>
        <end position="179"/>
    </location>
</feature>
<dbReference type="PANTHER" id="PTHR48407">
    <property type="entry name" value="CRANIOFACIAL DEVELOPMENT PROTEIN 1"/>
    <property type="match status" value="1"/>
</dbReference>
<organism evidence="5 6">
    <name type="scientific">Gomphillus americanus</name>
    <dbReference type="NCBI Taxonomy" id="1940652"/>
    <lineage>
        <taxon>Eukaryota</taxon>
        <taxon>Fungi</taxon>
        <taxon>Dikarya</taxon>
        <taxon>Ascomycota</taxon>
        <taxon>Pezizomycotina</taxon>
        <taxon>Lecanoromycetes</taxon>
        <taxon>OSLEUM clade</taxon>
        <taxon>Ostropomycetidae</taxon>
        <taxon>Ostropales</taxon>
        <taxon>Graphidaceae</taxon>
        <taxon>Gomphilloideae</taxon>
        <taxon>Gomphillus</taxon>
    </lineage>
</organism>
<dbReference type="Proteomes" id="UP000664169">
    <property type="component" value="Unassembled WGS sequence"/>
</dbReference>
<proteinExistence type="inferred from homology"/>
<sequence length="393" mass="43601">MARDKLERDVLKGEQNDEGYNEEEDEDFNPDAVRVEDEAMSSDDSEPEQSSIAKKRRKTTAASGKKQDDYGSGDANADIDFENSGDEGIIKEGTKQERKRRSRRKEDNQDGEDTAGEGLFVQTRSMRAAAGPSAVRKSTALTGKVTADIDTIWMRLKSGSIVPQSSRPEDELQQREKPEDTEMITISRTYTFAGQIKTETKLVPRSSAQAQAYLATKDQRAGVEDSQIEETAIKKTQGKLGPESQVLSQPKRRISSWDPNPTGFIKGLPNVPTIIKTASAGNALKVVSKTHLGTDAQLWHRVTPEITINAGRAALQPGQAPISAFSRQMKVQRLNVVDKSKLDWAEHVDATGAREELAQAKKDKTSYLERRDFLDRVEDKAEDERARARGVVR</sequence>
<dbReference type="AlphaFoldDB" id="A0A8H3HXS5"/>
<comment type="similarity">
    <text evidence="1">Belongs to the SWC5 family.</text>
</comment>
<feature type="compositionally biased region" description="Basic and acidic residues" evidence="3">
    <location>
        <begin position="167"/>
        <end position="179"/>
    </location>
</feature>
<evidence type="ECO:0000259" key="4">
    <source>
        <dbReference type="PROSITE" id="PS51279"/>
    </source>
</evidence>